<dbReference type="AlphaFoldDB" id="A0A9Q3KZM8"/>
<evidence type="ECO:0000313" key="2">
    <source>
        <dbReference type="Proteomes" id="UP000765509"/>
    </source>
</evidence>
<reference evidence="1" key="1">
    <citation type="submission" date="2021-03" db="EMBL/GenBank/DDBJ databases">
        <title>Draft genome sequence of rust myrtle Austropuccinia psidii MF-1, a brazilian biotype.</title>
        <authorList>
            <person name="Quecine M.C."/>
            <person name="Pachon D.M.R."/>
            <person name="Bonatelli M.L."/>
            <person name="Correr F.H."/>
            <person name="Franceschini L.M."/>
            <person name="Leite T.F."/>
            <person name="Margarido G.R.A."/>
            <person name="Almeida C.A."/>
            <person name="Ferrarezi J.A."/>
            <person name="Labate C.A."/>
        </authorList>
    </citation>
    <scope>NUCLEOTIDE SEQUENCE</scope>
    <source>
        <strain evidence="1">MF-1</strain>
    </source>
</reference>
<accession>A0A9Q3KZM8</accession>
<evidence type="ECO:0000313" key="1">
    <source>
        <dbReference type="EMBL" id="MBW0588415.1"/>
    </source>
</evidence>
<organism evidence="1 2">
    <name type="scientific">Austropuccinia psidii MF-1</name>
    <dbReference type="NCBI Taxonomy" id="1389203"/>
    <lineage>
        <taxon>Eukaryota</taxon>
        <taxon>Fungi</taxon>
        <taxon>Dikarya</taxon>
        <taxon>Basidiomycota</taxon>
        <taxon>Pucciniomycotina</taxon>
        <taxon>Pucciniomycetes</taxon>
        <taxon>Pucciniales</taxon>
        <taxon>Sphaerophragmiaceae</taxon>
        <taxon>Austropuccinia</taxon>
    </lineage>
</organism>
<protein>
    <submittedName>
        <fullName evidence="1">Uncharacterized protein</fullName>
    </submittedName>
</protein>
<sequence length="302" mass="34219">MPIYDQVTAPEIQISLPFSPDPSIHNEKHPETHFVHHLIYMSQPRSFTITAWAKVIAASVSATMDEFCIPKPPVPPQAQIDEVKIYLDMISYFEGLKRPSISPMELISMARQSPSGSNNAQESYNISSDSDQQLKIFQDLILDVMISYVIFKAQASLDDVSPNHTEQSKRVKKRKALRSNNQISSVIIPSAPQVVTSNSDNDLQVETAKKKLVEYRSRHNFLPFVYYLILGVKGLFTAQKDHQNFSISNAMLILCSFHLIHQHVKPPPPKELVWKNLSFHLKSFFSKGMKPFTDVQLVCPPS</sequence>
<dbReference type="OrthoDB" id="2505140at2759"/>
<dbReference type="EMBL" id="AVOT02130450">
    <property type="protein sequence ID" value="MBW0588415.1"/>
    <property type="molecule type" value="Genomic_DNA"/>
</dbReference>
<proteinExistence type="predicted"/>
<comment type="caution">
    <text evidence="1">The sequence shown here is derived from an EMBL/GenBank/DDBJ whole genome shotgun (WGS) entry which is preliminary data.</text>
</comment>
<keyword evidence="2" id="KW-1185">Reference proteome</keyword>
<name>A0A9Q3KZM8_9BASI</name>
<gene>
    <name evidence="1" type="ORF">O181_128130</name>
</gene>
<dbReference type="Proteomes" id="UP000765509">
    <property type="component" value="Unassembled WGS sequence"/>
</dbReference>